<dbReference type="AlphaFoldDB" id="A0ABD3EWH3"/>
<keyword evidence="2" id="KW-1185">Reference proteome</keyword>
<name>A0ABD3EWH3_9STRA</name>
<dbReference type="Proteomes" id="UP001632037">
    <property type="component" value="Unassembled WGS sequence"/>
</dbReference>
<reference evidence="1 2" key="1">
    <citation type="submission" date="2024-09" db="EMBL/GenBank/DDBJ databases">
        <title>Genome sequencing and assembly of Phytophthora oleae, isolate VK10A, causative agent of rot of olive drupes.</title>
        <authorList>
            <person name="Conti Taguali S."/>
            <person name="Riolo M."/>
            <person name="La Spada F."/>
            <person name="Cacciola S.O."/>
            <person name="Dionisio G."/>
        </authorList>
    </citation>
    <scope>NUCLEOTIDE SEQUENCE [LARGE SCALE GENOMIC DNA]</scope>
    <source>
        <strain evidence="1 2">VK10A</strain>
    </source>
</reference>
<protein>
    <submittedName>
        <fullName evidence="1">Uncharacterized protein</fullName>
    </submittedName>
</protein>
<comment type="caution">
    <text evidence="1">The sequence shown here is derived from an EMBL/GenBank/DDBJ whole genome shotgun (WGS) entry which is preliminary data.</text>
</comment>
<evidence type="ECO:0000313" key="1">
    <source>
        <dbReference type="EMBL" id="KAL3657641.1"/>
    </source>
</evidence>
<dbReference type="EMBL" id="JBIMZQ010000062">
    <property type="protein sequence ID" value="KAL3657641.1"/>
    <property type="molecule type" value="Genomic_DNA"/>
</dbReference>
<proteinExistence type="predicted"/>
<evidence type="ECO:0000313" key="2">
    <source>
        <dbReference type="Proteomes" id="UP001632037"/>
    </source>
</evidence>
<organism evidence="1 2">
    <name type="scientific">Phytophthora oleae</name>
    <dbReference type="NCBI Taxonomy" id="2107226"/>
    <lineage>
        <taxon>Eukaryota</taxon>
        <taxon>Sar</taxon>
        <taxon>Stramenopiles</taxon>
        <taxon>Oomycota</taxon>
        <taxon>Peronosporomycetes</taxon>
        <taxon>Peronosporales</taxon>
        <taxon>Peronosporaceae</taxon>
        <taxon>Phytophthora</taxon>
    </lineage>
</organism>
<accession>A0ABD3EWH3</accession>
<sequence length="145" mass="16761">MLRAAENGHVQTARWLYETKGFEIDEEQRPTFIQHALRVGDLEFADLFLPTDGTKWVLLEYDNMRPSPALIEWILDLGYLTWDLHLAGSAIRDLADYGSLSLMQQIFTLHSPLQKDDDRLPEYWMEASLEGDISTLTLTFVTKEQ</sequence>
<gene>
    <name evidence="1" type="ORF">V7S43_017444</name>
</gene>